<feature type="region of interest" description="Disordered" evidence="1">
    <location>
        <begin position="389"/>
        <end position="410"/>
    </location>
</feature>
<evidence type="ECO:0000313" key="2">
    <source>
        <dbReference type="EMBL" id="KAA6376659.1"/>
    </source>
</evidence>
<reference evidence="2 3" key="1">
    <citation type="submission" date="2019-03" db="EMBL/GenBank/DDBJ databases">
        <title>Single cell metagenomics reveals metabolic interactions within the superorganism composed of flagellate Streblomastix strix and complex community of Bacteroidetes bacteria on its surface.</title>
        <authorList>
            <person name="Treitli S.C."/>
            <person name="Kolisko M."/>
            <person name="Husnik F."/>
            <person name="Keeling P."/>
            <person name="Hampl V."/>
        </authorList>
    </citation>
    <scope>NUCLEOTIDE SEQUENCE [LARGE SCALE GENOMIC DNA]</scope>
    <source>
        <strain evidence="2">ST1C</strain>
    </source>
</reference>
<dbReference type="Proteomes" id="UP000324800">
    <property type="component" value="Unassembled WGS sequence"/>
</dbReference>
<evidence type="ECO:0000256" key="1">
    <source>
        <dbReference type="SAM" id="MobiDB-lite"/>
    </source>
</evidence>
<name>A0A5J4V1Q4_9EUKA</name>
<sequence length="581" mass="65426">MKNKANWDSFVLTSCNIDPTDSDGDQAYDYKGLVIDFDCTSIKFNNQLVAPLPTPPIENAIKSTIAYDMYESLTQSAYTLFSVFKDEAKPQYTGTPFTIPLKAVMCVIHMRNITNLQIDKLKIRDIITDRTEFDNLSGRCAKLVGKIASQPERSRVNFDANFNYKQREALLTNLIEYMVKEIYTYWKIREVNIPYKSDFIQRMKERILITNPIKESKKESQKDYVKRIADLFQQEFDDQNTKIYAPIDNPLNHAMKLETNGVMTLKNINLLKNDFLAKITILEQEVNVIQQTLGTVTQDIGENSANGDFAFSAESGTVWMYDAAWYNSGDIVPDQVTPASDATPLADSGTGVAGTSNEYSRGVHKHQLQVSDVLPSKDTSVGTVGQASSYARSDHQHPIQTVDTIPVTDSADGSYGTVDSYARNDHSHPINVQTNASIVPVVNGVGNSGSSAEKAKSPLAEFSNYYISAFNKQYPLKCVYLLIAVPNVYYITLTSYSISSFIEKFRGLSIGAYINEFQSSIVNQYSLPDNQLLELVDFLEYCIKYWKPDYINERITYICCQLKVFASVIWKLCNFVAQLTL</sequence>
<dbReference type="AlphaFoldDB" id="A0A5J4V1Q4"/>
<dbReference type="EMBL" id="SNRW01010373">
    <property type="protein sequence ID" value="KAA6376659.1"/>
    <property type="molecule type" value="Genomic_DNA"/>
</dbReference>
<comment type="caution">
    <text evidence="2">The sequence shown here is derived from an EMBL/GenBank/DDBJ whole genome shotgun (WGS) entry which is preliminary data.</text>
</comment>
<evidence type="ECO:0000313" key="3">
    <source>
        <dbReference type="Proteomes" id="UP000324800"/>
    </source>
</evidence>
<accession>A0A5J4V1Q4</accession>
<protein>
    <submittedName>
        <fullName evidence="2">Uncharacterized protein</fullName>
    </submittedName>
</protein>
<proteinExistence type="predicted"/>
<organism evidence="2 3">
    <name type="scientific">Streblomastix strix</name>
    <dbReference type="NCBI Taxonomy" id="222440"/>
    <lineage>
        <taxon>Eukaryota</taxon>
        <taxon>Metamonada</taxon>
        <taxon>Preaxostyla</taxon>
        <taxon>Oxymonadida</taxon>
        <taxon>Streblomastigidae</taxon>
        <taxon>Streblomastix</taxon>
    </lineage>
</organism>
<gene>
    <name evidence="2" type="ORF">EZS28_027814</name>
</gene>